<sequence length="27" mass="3194">MEDIKTTYLNNINDPKDLDDLNDDQLK</sequence>
<feature type="non-terminal residue" evidence="2">
    <location>
        <position position="27"/>
    </location>
</feature>
<protein>
    <submittedName>
        <fullName evidence="2">Uncharacterized protein</fullName>
    </submittedName>
</protein>
<reference evidence="2" key="1">
    <citation type="submission" date="2018-05" db="EMBL/GenBank/DDBJ databases">
        <authorList>
            <person name="Lanie J.A."/>
            <person name="Ng W.-L."/>
            <person name="Kazmierczak K.M."/>
            <person name="Andrzejewski T.M."/>
            <person name="Davidsen T.M."/>
            <person name="Wayne K.J."/>
            <person name="Tettelin H."/>
            <person name="Glass J.I."/>
            <person name="Rusch D."/>
            <person name="Podicherti R."/>
            <person name="Tsui H.-C.T."/>
            <person name="Winkler M.E."/>
        </authorList>
    </citation>
    <scope>NUCLEOTIDE SEQUENCE</scope>
</reference>
<gene>
    <name evidence="2" type="ORF">METZ01_LOCUS70957</name>
</gene>
<dbReference type="EMBL" id="UINC01004963">
    <property type="protein sequence ID" value="SVA18103.1"/>
    <property type="molecule type" value="Genomic_DNA"/>
</dbReference>
<feature type="compositionally biased region" description="Basic and acidic residues" evidence="1">
    <location>
        <begin position="14"/>
        <end position="27"/>
    </location>
</feature>
<evidence type="ECO:0000313" key="2">
    <source>
        <dbReference type="EMBL" id="SVA18103.1"/>
    </source>
</evidence>
<evidence type="ECO:0000256" key="1">
    <source>
        <dbReference type="SAM" id="MobiDB-lite"/>
    </source>
</evidence>
<name>A0A381TVH9_9ZZZZ</name>
<proteinExistence type="predicted"/>
<dbReference type="AlphaFoldDB" id="A0A381TVH9"/>
<feature type="region of interest" description="Disordered" evidence="1">
    <location>
        <begin position="1"/>
        <end position="27"/>
    </location>
</feature>
<accession>A0A381TVH9</accession>
<organism evidence="2">
    <name type="scientific">marine metagenome</name>
    <dbReference type="NCBI Taxonomy" id="408172"/>
    <lineage>
        <taxon>unclassified sequences</taxon>
        <taxon>metagenomes</taxon>
        <taxon>ecological metagenomes</taxon>
    </lineage>
</organism>